<dbReference type="GeneID" id="8862301"/>
<feature type="region of interest" description="Disordered" evidence="1">
    <location>
        <begin position="1"/>
        <end position="24"/>
    </location>
</feature>
<dbReference type="AlphaFoldDB" id="D2W3I2"/>
<feature type="region of interest" description="Disordered" evidence="1">
    <location>
        <begin position="36"/>
        <end position="71"/>
    </location>
</feature>
<protein>
    <submittedName>
        <fullName evidence="2">Predicted protein</fullName>
    </submittedName>
</protein>
<evidence type="ECO:0000313" key="3">
    <source>
        <dbReference type="Proteomes" id="UP000006671"/>
    </source>
</evidence>
<keyword evidence="3" id="KW-1185">Reference proteome</keyword>
<feature type="compositionally biased region" description="Low complexity" evidence="1">
    <location>
        <begin position="7"/>
        <end position="24"/>
    </location>
</feature>
<accession>D2W3I2</accession>
<dbReference type="Proteomes" id="UP000006671">
    <property type="component" value="Unassembled WGS sequence"/>
</dbReference>
<evidence type="ECO:0000256" key="1">
    <source>
        <dbReference type="SAM" id="MobiDB-lite"/>
    </source>
</evidence>
<dbReference type="EMBL" id="GG738931">
    <property type="protein sequence ID" value="EFC36428.1"/>
    <property type="molecule type" value="Genomic_DNA"/>
</dbReference>
<dbReference type="InParanoid" id="D2W3I2"/>
<reference evidence="2 3" key="1">
    <citation type="journal article" date="2010" name="Cell">
        <title>The genome of Naegleria gruberi illuminates early eukaryotic versatility.</title>
        <authorList>
            <person name="Fritz-Laylin L.K."/>
            <person name="Prochnik S.E."/>
            <person name="Ginger M.L."/>
            <person name="Dacks J.B."/>
            <person name="Carpenter M.L."/>
            <person name="Field M.C."/>
            <person name="Kuo A."/>
            <person name="Paredez A."/>
            <person name="Chapman J."/>
            <person name="Pham J."/>
            <person name="Shu S."/>
            <person name="Neupane R."/>
            <person name="Cipriano M."/>
            <person name="Mancuso J."/>
            <person name="Tu H."/>
            <person name="Salamov A."/>
            <person name="Lindquist E."/>
            <person name="Shapiro H."/>
            <person name="Lucas S."/>
            <person name="Grigoriev I.V."/>
            <person name="Cande W.Z."/>
            <person name="Fulton C."/>
            <person name="Rokhsar D.S."/>
            <person name="Dawson S.C."/>
        </authorList>
    </citation>
    <scope>NUCLEOTIDE SEQUENCE [LARGE SCALE GENOMIC DNA]</scope>
    <source>
        <strain evidence="2 3">NEG-M</strain>
    </source>
</reference>
<dbReference type="VEuPathDB" id="AmoebaDB:NAEGRDRAFT_75952"/>
<evidence type="ECO:0000313" key="2">
    <source>
        <dbReference type="EMBL" id="EFC36428.1"/>
    </source>
</evidence>
<dbReference type="RefSeq" id="XP_002669172.1">
    <property type="nucleotide sequence ID" value="XM_002669126.1"/>
</dbReference>
<organism evidence="3">
    <name type="scientific">Naegleria gruberi</name>
    <name type="common">Amoeba</name>
    <dbReference type="NCBI Taxonomy" id="5762"/>
    <lineage>
        <taxon>Eukaryota</taxon>
        <taxon>Discoba</taxon>
        <taxon>Heterolobosea</taxon>
        <taxon>Tetramitia</taxon>
        <taxon>Eutetramitia</taxon>
        <taxon>Vahlkampfiidae</taxon>
        <taxon>Naegleria</taxon>
    </lineage>
</organism>
<feature type="compositionally biased region" description="Low complexity" evidence="1">
    <location>
        <begin position="44"/>
        <end position="57"/>
    </location>
</feature>
<gene>
    <name evidence="2" type="ORF">NAEGRDRAFT_75952</name>
</gene>
<sequence>MYKRPYSTSVLSSGDSSSSTITENSDNDFELGIFSHHQQQQQDKLSTIRSSSSLSTPSHHKTTNISPKNGEFSLEDLGLSEAILYNRTEASLTPSNCAQQHKVLATKEGSMRRANSNNSKVRRKRVHDIHTPTHVDFEEVKFDDRPHTSLASIPQPLKTRSSADVSVQIPSNLFIPQHRQYSSFRNTPMSLSPTGEDANPWISPLHVHTTEQSVELPKLKISKSRSSLNITEALKFDEAPSLDTTEGTPRLEPLSMSTRSSRANIDFVIDISTEEVRRDVLPSPVVNQNMREKFSSERTKTDNFYNDVHVSKKEKVDHNSIFFYSLKKVLSKTCSLVLKPTECIEFVECKGLGSVYLVPESEKPKRASPVSEKKKSKKVNLPLLDDLSDDEIGRFLMESDEEEDASNYKALVLYDSWEGIDLCTKSLTEEVDDRVTIFGNENEINEYHIIIRGDVKVYYRNRYDLAVKNK</sequence>
<dbReference type="KEGG" id="ngr:NAEGRDRAFT_75952"/>
<proteinExistence type="predicted"/>
<name>D2W3I2_NAEGR</name>